<dbReference type="GO" id="GO:0006355">
    <property type="term" value="P:regulation of DNA-templated transcription"/>
    <property type="evidence" value="ECO:0007669"/>
    <property type="project" value="InterPro"/>
</dbReference>
<feature type="modified residue" description="4-aspartylphosphate" evidence="6">
    <location>
        <position position="51"/>
    </location>
</feature>
<keyword evidence="11" id="KW-1185">Reference proteome</keyword>
<sequence length="224" mass="25168">MNVLVVEDNRRLSGVLRQSLVEDGHQVTIAERGDEGRDLLLGAPFHVAVLDVMLPGLDGFSLLKEARSSRCVVPILMLTAKDSMPDIVHGLNLGADDYLTKPFQIPVFLARVRAMGRRRPELQSNIISVGNLHLDSDSHTVRRDDNEITLTRKEYALLELLMRRANKVVTRNQLREAGWSFDADVSDGNVDFYIHSLRSKIDIKGEESMIRTARSLGYMLTSSR</sequence>
<feature type="domain" description="OmpR/PhoB-type" evidence="9">
    <location>
        <begin position="124"/>
        <end position="222"/>
    </location>
</feature>
<reference evidence="10 11" key="1">
    <citation type="submission" date="2019-08" db="EMBL/GenBank/DDBJ databases">
        <title>Complete genome sequence of Terriglobus albidus strain ORNL.</title>
        <authorList>
            <person name="Podar M."/>
        </authorList>
    </citation>
    <scope>NUCLEOTIDE SEQUENCE [LARGE SCALE GENOMIC DNA]</scope>
    <source>
        <strain evidence="10 11">ORNL</strain>
    </source>
</reference>
<dbReference type="GO" id="GO:0005829">
    <property type="term" value="C:cytosol"/>
    <property type="evidence" value="ECO:0007669"/>
    <property type="project" value="TreeGrafter"/>
</dbReference>
<dbReference type="CDD" id="cd00383">
    <property type="entry name" value="trans_reg_C"/>
    <property type="match status" value="1"/>
</dbReference>
<dbReference type="PANTHER" id="PTHR48111:SF1">
    <property type="entry name" value="TWO-COMPONENT RESPONSE REGULATOR ORR33"/>
    <property type="match status" value="1"/>
</dbReference>
<evidence type="ECO:0000256" key="2">
    <source>
        <dbReference type="ARBA" id="ARBA00023012"/>
    </source>
</evidence>
<dbReference type="AlphaFoldDB" id="A0A5B9EEZ8"/>
<evidence type="ECO:0000256" key="7">
    <source>
        <dbReference type="PROSITE-ProRule" id="PRU01091"/>
    </source>
</evidence>
<dbReference type="InterPro" id="IPR001789">
    <property type="entry name" value="Sig_transdc_resp-reg_receiver"/>
</dbReference>
<dbReference type="Proteomes" id="UP000321820">
    <property type="component" value="Chromosome"/>
</dbReference>
<feature type="domain" description="Response regulatory" evidence="8">
    <location>
        <begin position="2"/>
        <end position="116"/>
    </location>
</feature>
<dbReference type="PANTHER" id="PTHR48111">
    <property type="entry name" value="REGULATOR OF RPOS"/>
    <property type="match status" value="1"/>
</dbReference>
<keyword evidence="1 6" id="KW-0597">Phosphoprotein</keyword>
<evidence type="ECO:0000256" key="5">
    <source>
        <dbReference type="ARBA" id="ARBA00023163"/>
    </source>
</evidence>
<dbReference type="Pfam" id="PF00486">
    <property type="entry name" value="Trans_reg_C"/>
    <property type="match status" value="1"/>
</dbReference>
<dbReference type="GO" id="GO:0000156">
    <property type="term" value="F:phosphorelay response regulator activity"/>
    <property type="evidence" value="ECO:0007669"/>
    <property type="project" value="TreeGrafter"/>
</dbReference>
<dbReference type="GO" id="GO:0032993">
    <property type="term" value="C:protein-DNA complex"/>
    <property type="evidence" value="ECO:0007669"/>
    <property type="project" value="TreeGrafter"/>
</dbReference>
<evidence type="ECO:0000259" key="9">
    <source>
        <dbReference type="PROSITE" id="PS51755"/>
    </source>
</evidence>
<dbReference type="EMBL" id="CP042806">
    <property type="protein sequence ID" value="QEE30773.1"/>
    <property type="molecule type" value="Genomic_DNA"/>
</dbReference>
<keyword evidence="2" id="KW-0902">Two-component regulatory system</keyword>
<protein>
    <submittedName>
        <fullName evidence="10">Response regulator transcription factor</fullName>
    </submittedName>
</protein>
<dbReference type="RefSeq" id="WP_147650070.1">
    <property type="nucleotide sequence ID" value="NZ_CP042806.1"/>
</dbReference>
<proteinExistence type="predicted"/>
<dbReference type="SMART" id="SM00862">
    <property type="entry name" value="Trans_reg_C"/>
    <property type="match status" value="1"/>
</dbReference>
<dbReference type="KEGG" id="talb:FTW19_23905"/>
<evidence type="ECO:0000313" key="11">
    <source>
        <dbReference type="Proteomes" id="UP000321820"/>
    </source>
</evidence>
<evidence type="ECO:0000256" key="3">
    <source>
        <dbReference type="ARBA" id="ARBA00023015"/>
    </source>
</evidence>
<dbReference type="OrthoDB" id="9790442at2"/>
<evidence type="ECO:0000256" key="6">
    <source>
        <dbReference type="PROSITE-ProRule" id="PRU00169"/>
    </source>
</evidence>
<evidence type="ECO:0000313" key="10">
    <source>
        <dbReference type="EMBL" id="QEE30773.1"/>
    </source>
</evidence>
<keyword evidence="3" id="KW-0805">Transcription regulation</keyword>
<keyword evidence="4 7" id="KW-0238">DNA-binding</keyword>
<dbReference type="Gene3D" id="6.10.250.690">
    <property type="match status" value="1"/>
</dbReference>
<dbReference type="FunFam" id="1.10.10.10:FF:000005">
    <property type="entry name" value="Two-component system response regulator"/>
    <property type="match status" value="1"/>
</dbReference>
<evidence type="ECO:0000256" key="1">
    <source>
        <dbReference type="ARBA" id="ARBA00022553"/>
    </source>
</evidence>
<dbReference type="SMART" id="SM00448">
    <property type="entry name" value="REC"/>
    <property type="match status" value="1"/>
</dbReference>
<evidence type="ECO:0000259" key="8">
    <source>
        <dbReference type="PROSITE" id="PS50110"/>
    </source>
</evidence>
<gene>
    <name evidence="10" type="ORF">FTW19_23905</name>
</gene>
<accession>A0A5B9EEZ8</accession>
<dbReference type="PROSITE" id="PS51755">
    <property type="entry name" value="OMPR_PHOB"/>
    <property type="match status" value="1"/>
</dbReference>
<dbReference type="SUPFAM" id="SSF52172">
    <property type="entry name" value="CheY-like"/>
    <property type="match status" value="1"/>
</dbReference>
<organism evidence="10 11">
    <name type="scientific">Terriglobus albidus</name>
    <dbReference type="NCBI Taxonomy" id="1592106"/>
    <lineage>
        <taxon>Bacteria</taxon>
        <taxon>Pseudomonadati</taxon>
        <taxon>Acidobacteriota</taxon>
        <taxon>Terriglobia</taxon>
        <taxon>Terriglobales</taxon>
        <taxon>Acidobacteriaceae</taxon>
        <taxon>Terriglobus</taxon>
    </lineage>
</organism>
<keyword evidence="5" id="KW-0804">Transcription</keyword>
<dbReference type="InterPro" id="IPR039420">
    <property type="entry name" value="WalR-like"/>
</dbReference>
<dbReference type="Pfam" id="PF00072">
    <property type="entry name" value="Response_reg"/>
    <property type="match status" value="1"/>
</dbReference>
<dbReference type="PROSITE" id="PS50110">
    <property type="entry name" value="RESPONSE_REGULATORY"/>
    <property type="match status" value="1"/>
</dbReference>
<dbReference type="InterPro" id="IPR011006">
    <property type="entry name" value="CheY-like_superfamily"/>
</dbReference>
<dbReference type="InterPro" id="IPR001867">
    <property type="entry name" value="OmpR/PhoB-type_DNA-bd"/>
</dbReference>
<dbReference type="Gene3D" id="3.40.50.2300">
    <property type="match status" value="1"/>
</dbReference>
<feature type="DNA-binding region" description="OmpR/PhoB-type" evidence="7">
    <location>
        <begin position="124"/>
        <end position="222"/>
    </location>
</feature>
<dbReference type="InterPro" id="IPR036388">
    <property type="entry name" value="WH-like_DNA-bd_sf"/>
</dbReference>
<name>A0A5B9EEZ8_9BACT</name>
<dbReference type="GO" id="GO:0000976">
    <property type="term" value="F:transcription cis-regulatory region binding"/>
    <property type="evidence" value="ECO:0007669"/>
    <property type="project" value="TreeGrafter"/>
</dbReference>
<dbReference type="Gene3D" id="1.10.10.10">
    <property type="entry name" value="Winged helix-like DNA-binding domain superfamily/Winged helix DNA-binding domain"/>
    <property type="match status" value="1"/>
</dbReference>
<evidence type="ECO:0000256" key="4">
    <source>
        <dbReference type="ARBA" id="ARBA00023125"/>
    </source>
</evidence>